<sequence>MKKFLFCLLLAVMVIYPLSVDAFPLKTDILGSEPNGVMYDDWDDDDRWERDDDDWWDDDRYEDEDDDWWDDDRYEDDDDDDWDDDRWDD</sequence>
<protein>
    <submittedName>
        <fullName evidence="3">Uncharacterized protein</fullName>
    </submittedName>
</protein>
<gene>
    <name evidence="3" type="ORF">K8V65_02130</name>
</gene>
<reference evidence="3" key="1">
    <citation type="journal article" date="2021" name="PeerJ">
        <title>Extensive microbial diversity within the chicken gut microbiome revealed by metagenomics and culture.</title>
        <authorList>
            <person name="Gilroy R."/>
            <person name="Ravi A."/>
            <person name="Getino M."/>
            <person name="Pursley I."/>
            <person name="Horton D.L."/>
            <person name="Alikhan N.F."/>
            <person name="Baker D."/>
            <person name="Gharbi K."/>
            <person name="Hall N."/>
            <person name="Watson M."/>
            <person name="Adriaenssens E.M."/>
            <person name="Foster-Nyarko E."/>
            <person name="Jarju S."/>
            <person name="Secka A."/>
            <person name="Antonio M."/>
            <person name="Oren A."/>
            <person name="Chaudhuri R.R."/>
            <person name="La Ragione R."/>
            <person name="Hildebrand F."/>
            <person name="Pallen M.J."/>
        </authorList>
    </citation>
    <scope>NUCLEOTIDE SEQUENCE</scope>
    <source>
        <strain evidence="3">7318</strain>
    </source>
</reference>
<evidence type="ECO:0000256" key="2">
    <source>
        <dbReference type="SAM" id="SignalP"/>
    </source>
</evidence>
<dbReference type="EMBL" id="DYVR01000060">
    <property type="protein sequence ID" value="HJF84452.1"/>
    <property type="molecule type" value="Genomic_DNA"/>
</dbReference>
<feature type="signal peptide" evidence="2">
    <location>
        <begin position="1"/>
        <end position="22"/>
    </location>
</feature>
<proteinExistence type="predicted"/>
<dbReference type="Proteomes" id="UP000780768">
    <property type="component" value="Unassembled WGS sequence"/>
</dbReference>
<name>A0A921HMQ0_9FIRM</name>
<comment type="caution">
    <text evidence="3">The sequence shown here is derived from an EMBL/GenBank/DDBJ whole genome shotgun (WGS) entry which is preliminary data.</text>
</comment>
<evidence type="ECO:0000313" key="4">
    <source>
        <dbReference type="Proteomes" id="UP000780768"/>
    </source>
</evidence>
<dbReference type="AlphaFoldDB" id="A0A921HMQ0"/>
<dbReference type="RefSeq" id="WP_204966435.1">
    <property type="nucleotide sequence ID" value="NZ_CALXYC010000028.1"/>
</dbReference>
<evidence type="ECO:0000313" key="3">
    <source>
        <dbReference type="EMBL" id="HJF84452.1"/>
    </source>
</evidence>
<feature type="chain" id="PRO_5037041991" evidence="2">
    <location>
        <begin position="23"/>
        <end position="89"/>
    </location>
</feature>
<accession>A0A921HMQ0</accession>
<feature type="region of interest" description="Disordered" evidence="1">
    <location>
        <begin position="31"/>
        <end position="89"/>
    </location>
</feature>
<organism evidence="3 4">
    <name type="scientific">Megamonas hypermegale</name>
    <dbReference type="NCBI Taxonomy" id="158847"/>
    <lineage>
        <taxon>Bacteria</taxon>
        <taxon>Bacillati</taxon>
        <taxon>Bacillota</taxon>
        <taxon>Negativicutes</taxon>
        <taxon>Selenomonadales</taxon>
        <taxon>Selenomonadaceae</taxon>
        <taxon>Megamonas</taxon>
    </lineage>
</organism>
<evidence type="ECO:0000256" key="1">
    <source>
        <dbReference type="SAM" id="MobiDB-lite"/>
    </source>
</evidence>
<reference evidence="3" key="2">
    <citation type="submission" date="2021-09" db="EMBL/GenBank/DDBJ databases">
        <authorList>
            <person name="Gilroy R."/>
        </authorList>
    </citation>
    <scope>NUCLEOTIDE SEQUENCE</scope>
    <source>
        <strain evidence="3">7318</strain>
    </source>
</reference>
<keyword evidence="2" id="KW-0732">Signal</keyword>
<feature type="compositionally biased region" description="Acidic residues" evidence="1">
    <location>
        <begin position="40"/>
        <end position="89"/>
    </location>
</feature>